<proteinExistence type="predicted"/>
<keyword evidence="3" id="KW-1185">Reference proteome</keyword>
<evidence type="ECO:0000313" key="3">
    <source>
        <dbReference type="Proteomes" id="UP000613177"/>
    </source>
</evidence>
<accession>A0A8H7SSX3</accession>
<evidence type="ECO:0000313" key="2">
    <source>
        <dbReference type="EMBL" id="KAG2234677.1"/>
    </source>
</evidence>
<gene>
    <name evidence="2" type="ORF">INT48_005829</name>
</gene>
<comment type="caution">
    <text evidence="2">The sequence shown here is derived from an EMBL/GenBank/DDBJ whole genome shotgun (WGS) entry which is preliminary data.</text>
</comment>
<sequence length="219" mass="25380">MQSVSKFITNSEIISDNDMDISSDDYMEDDEQEEMEIEHFSLSEEWMEKIRRIGNDSLSYIREYMEVDLIEEENEDFFGDAFLFAEKYTPKQVEKLFDLIIKEGFTTKAAALATGINVRTAQNYVKTYNNDPERRLPGSHSKPRGRPRNKLTEEHSKFLVDYIEKNTTAILDELKLKLCEKFEGLKISISAIHKHLVHKHNITRADGKEVKINGKVGPI</sequence>
<organism evidence="2 3">
    <name type="scientific">Thamnidium elegans</name>
    <dbReference type="NCBI Taxonomy" id="101142"/>
    <lineage>
        <taxon>Eukaryota</taxon>
        <taxon>Fungi</taxon>
        <taxon>Fungi incertae sedis</taxon>
        <taxon>Mucoromycota</taxon>
        <taxon>Mucoromycotina</taxon>
        <taxon>Mucoromycetes</taxon>
        <taxon>Mucorales</taxon>
        <taxon>Mucorineae</taxon>
        <taxon>Mucoraceae</taxon>
        <taxon>Thamnidium</taxon>
    </lineage>
</organism>
<reference evidence="2" key="1">
    <citation type="submission" date="2021-01" db="EMBL/GenBank/DDBJ databases">
        <title>Metabolic potential, ecology and presence of endohyphal bacteria is reflected in genomic diversity of Mucoromycotina.</title>
        <authorList>
            <person name="Muszewska A."/>
            <person name="Okrasinska A."/>
            <person name="Steczkiewicz K."/>
            <person name="Drgas O."/>
            <person name="Orlowska M."/>
            <person name="Perlinska-Lenart U."/>
            <person name="Aleksandrzak-Piekarczyk T."/>
            <person name="Szatraj K."/>
            <person name="Zielenkiewicz U."/>
            <person name="Pilsyk S."/>
            <person name="Malc E."/>
            <person name="Mieczkowski P."/>
            <person name="Kruszewska J.S."/>
            <person name="Biernat P."/>
            <person name="Pawlowska J."/>
        </authorList>
    </citation>
    <scope>NUCLEOTIDE SEQUENCE</scope>
    <source>
        <strain evidence="2">WA0000018081</strain>
    </source>
</reference>
<evidence type="ECO:0000256" key="1">
    <source>
        <dbReference type="SAM" id="MobiDB-lite"/>
    </source>
</evidence>
<dbReference type="InterPro" id="IPR009057">
    <property type="entry name" value="Homeodomain-like_sf"/>
</dbReference>
<dbReference type="AlphaFoldDB" id="A0A8H7SSX3"/>
<dbReference type="SUPFAM" id="SSF46689">
    <property type="entry name" value="Homeodomain-like"/>
    <property type="match status" value="1"/>
</dbReference>
<name>A0A8H7SSX3_9FUNG</name>
<protein>
    <submittedName>
        <fullName evidence="2">Uncharacterized protein</fullName>
    </submittedName>
</protein>
<dbReference type="EMBL" id="JAEPRE010000048">
    <property type="protein sequence ID" value="KAG2234677.1"/>
    <property type="molecule type" value="Genomic_DNA"/>
</dbReference>
<feature type="region of interest" description="Disordered" evidence="1">
    <location>
        <begin position="127"/>
        <end position="150"/>
    </location>
</feature>
<dbReference type="Proteomes" id="UP000613177">
    <property type="component" value="Unassembled WGS sequence"/>
</dbReference>